<evidence type="ECO:0000256" key="1">
    <source>
        <dbReference type="ARBA" id="ARBA00022553"/>
    </source>
</evidence>
<dbReference type="GO" id="GO:0000976">
    <property type="term" value="F:transcription cis-regulatory region binding"/>
    <property type="evidence" value="ECO:0007669"/>
    <property type="project" value="TreeGrafter"/>
</dbReference>
<feature type="modified residue" description="4-aspartylphosphate" evidence="6">
    <location>
        <position position="51"/>
    </location>
</feature>
<keyword evidence="11" id="KW-1185">Reference proteome</keyword>
<accession>A0A5N1JJA1</accession>
<dbReference type="PANTHER" id="PTHR48111:SF22">
    <property type="entry name" value="REGULATOR OF RPOS"/>
    <property type="match status" value="1"/>
</dbReference>
<dbReference type="GO" id="GO:0005829">
    <property type="term" value="C:cytosol"/>
    <property type="evidence" value="ECO:0007669"/>
    <property type="project" value="TreeGrafter"/>
</dbReference>
<feature type="domain" description="Response regulatory" evidence="8">
    <location>
        <begin position="2"/>
        <end position="116"/>
    </location>
</feature>
<keyword evidence="2" id="KW-0902">Two-component regulatory system</keyword>
<dbReference type="Pfam" id="PF00486">
    <property type="entry name" value="Trans_reg_C"/>
    <property type="match status" value="1"/>
</dbReference>
<reference evidence="10 11" key="1">
    <citation type="submission" date="2019-09" db="EMBL/GenBank/DDBJ databases">
        <title>Genome Sequence of Larkinella sp MA1.</title>
        <authorList>
            <person name="Srinivasan S."/>
        </authorList>
    </citation>
    <scope>NUCLEOTIDE SEQUENCE [LARGE SCALE GENOMIC DNA]</scope>
    <source>
        <strain evidence="10 11">MA1</strain>
    </source>
</reference>
<comment type="caution">
    <text evidence="10">The sequence shown here is derived from an EMBL/GenBank/DDBJ whole genome shotgun (WGS) entry which is preliminary data.</text>
</comment>
<dbReference type="InterPro" id="IPR001867">
    <property type="entry name" value="OmpR/PhoB-type_DNA-bd"/>
</dbReference>
<keyword evidence="5" id="KW-0804">Transcription</keyword>
<keyword evidence="3" id="KW-0805">Transcription regulation</keyword>
<dbReference type="Gene3D" id="1.10.10.10">
    <property type="entry name" value="Winged helix-like DNA-binding domain superfamily/Winged helix DNA-binding domain"/>
    <property type="match status" value="1"/>
</dbReference>
<name>A0A5N1JJA1_9BACT</name>
<keyword evidence="1 6" id="KW-0597">Phosphoprotein</keyword>
<evidence type="ECO:0000313" key="11">
    <source>
        <dbReference type="Proteomes" id="UP000326344"/>
    </source>
</evidence>
<dbReference type="InterPro" id="IPR039420">
    <property type="entry name" value="WalR-like"/>
</dbReference>
<dbReference type="InterPro" id="IPR001789">
    <property type="entry name" value="Sig_transdc_resp-reg_receiver"/>
</dbReference>
<dbReference type="GO" id="GO:0032993">
    <property type="term" value="C:protein-DNA complex"/>
    <property type="evidence" value="ECO:0007669"/>
    <property type="project" value="TreeGrafter"/>
</dbReference>
<dbReference type="AlphaFoldDB" id="A0A5N1JJA1"/>
<dbReference type="InterPro" id="IPR011006">
    <property type="entry name" value="CheY-like_superfamily"/>
</dbReference>
<evidence type="ECO:0000256" key="6">
    <source>
        <dbReference type="PROSITE-ProRule" id="PRU00169"/>
    </source>
</evidence>
<dbReference type="PROSITE" id="PS50110">
    <property type="entry name" value="RESPONSE_REGULATORY"/>
    <property type="match status" value="1"/>
</dbReference>
<dbReference type="PROSITE" id="PS51755">
    <property type="entry name" value="OMPR_PHOB"/>
    <property type="match status" value="1"/>
</dbReference>
<keyword evidence="4 7" id="KW-0238">DNA-binding</keyword>
<gene>
    <name evidence="10" type="ORF">F0P93_01875</name>
</gene>
<dbReference type="Proteomes" id="UP000326344">
    <property type="component" value="Unassembled WGS sequence"/>
</dbReference>
<feature type="DNA-binding region" description="OmpR/PhoB-type" evidence="7">
    <location>
        <begin position="124"/>
        <end position="224"/>
    </location>
</feature>
<dbReference type="SUPFAM" id="SSF52172">
    <property type="entry name" value="CheY-like"/>
    <property type="match status" value="1"/>
</dbReference>
<dbReference type="GO" id="GO:0006355">
    <property type="term" value="P:regulation of DNA-templated transcription"/>
    <property type="evidence" value="ECO:0007669"/>
    <property type="project" value="InterPro"/>
</dbReference>
<evidence type="ECO:0000313" key="10">
    <source>
        <dbReference type="EMBL" id="KAA9356525.1"/>
    </source>
</evidence>
<dbReference type="Pfam" id="PF00072">
    <property type="entry name" value="Response_reg"/>
    <property type="match status" value="1"/>
</dbReference>
<dbReference type="Gene3D" id="3.40.50.2300">
    <property type="match status" value="1"/>
</dbReference>
<dbReference type="InterPro" id="IPR036388">
    <property type="entry name" value="WH-like_DNA-bd_sf"/>
</dbReference>
<evidence type="ECO:0000259" key="8">
    <source>
        <dbReference type="PROSITE" id="PS50110"/>
    </source>
</evidence>
<protein>
    <submittedName>
        <fullName evidence="10">Response regulator transcription factor</fullName>
    </submittedName>
</protein>
<sequence length="224" mass="25419">MKILIIEDEPELAQSITDYLSDENYLCELAGTYHQALNKVLAYQYDCILLDLTLPGGDGLKILDELKRQHKQDGVIIISAKNSFEDKIKGLQMGADDYLAKPFHLPELAARIYSVIRRRNFDNTNLILQNGLQIDLLSKTVTVNGMPVLLTKKELDLLLYFIGNKNRVISKSALAEHLSGDLADMLDNHDFVYAHIKNLKKKLSEAHYGNHLKTVYATGYKWEV</sequence>
<evidence type="ECO:0000256" key="4">
    <source>
        <dbReference type="ARBA" id="ARBA00023125"/>
    </source>
</evidence>
<dbReference type="RefSeq" id="WP_150874679.1">
    <property type="nucleotide sequence ID" value="NZ_VTWS01000001.1"/>
</dbReference>
<evidence type="ECO:0000256" key="2">
    <source>
        <dbReference type="ARBA" id="ARBA00023012"/>
    </source>
</evidence>
<dbReference type="SMART" id="SM00862">
    <property type="entry name" value="Trans_reg_C"/>
    <property type="match status" value="1"/>
</dbReference>
<proteinExistence type="predicted"/>
<organism evidence="10 11">
    <name type="scientific">Larkinella humicola</name>
    <dbReference type="NCBI Taxonomy" id="2607654"/>
    <lineage>
        <taxon>Bacteria</taxon>
        <taxon>Pseudomonadati</taxon>
        <taxon>Bacteroidota</taxon>
        <taxon>Cytophagia</taxon>
        <taxon>Cytophagales</taxon>
        <taxon>Spirosomataceae</taxon>
        <taxon>Larkinella</taxon>
    </lineage>
</organism>
<dbReference type="PANTHER" id="PTHR48111">
    <property type="entry name" value="REGULATOR OF RPOS"/>
    <property type="match status" value="1"/>
</dbReference>
<evidence type="ECO:0000256" key="5">
    <source>
        <dbReference type="ARBA" id="ARBA00023163"/>
    </source>
</evidence>
<dbReference type="CDD" id="cd00383">
    <property type="entry name" value="trans_reg_C"/>
    <property type="match status" value="1"/>
</dbReference>
<dbReference type="Gene3D" id="6.10.250.690">
    <property type="match status" value="1"/>
</dbReference>
<dbReference type="SMART" id="SM00448">
    <property type="entry name" value="REC"/>
    <property type="match status" value="1"/>
</dbReference>
<evidence type="ECO:0000259" key="9">
    <source>
        <dbReference type="PROSITE" id="PS51755"/>
    </source>
</evidence>
<evidence type="ECO:0000256" key="7">
    <source>
        <dbReference type="PROSITE-ProRule" id="PRU01091"/>
    </source>
</evidence>
<feature type="domain" description="OmpR/PhoB-type" evidence="9">
    <location>
        <begin position="124"/>
        <end position="224"/>
    </location>
</feature>
<evidence type="ECO:0000256" key="3">
    <source>
        <dbReference type="ARBA" id="ARBA00023015"/>
    </source>
</evidence>
<dbReference type="EMBL" id="VTWS01000001">
    <property type="protein sequence ID" value="KAA9356525.1"/>
    <property type="molecule type" value="Genomic_DNA"/>
</dbReference>
<dbReference type="GO" id="GO:0000156">
    <property type="term" value="F:phosphorelay response regulator activity"/>
    <property type="evidence" value="ECO:0007669"/>
    <property type="project" value="TreeGrafter"/>
</dbReference>